<keyword evidence="3" id="KW-0067">ATP-binding</keyword>
<dbReference type="SMART" id="SM00382">
    <property type="entry name" value="AAA"/>
    <property type="match status" value="1"/>
</dbReference>
<dbReference type="InterPro" id="IPR003593">
    <property type="entry name" value="AAA+_ATPase"/>
</dbReference>
<evidence type="ECO:0000313" key="6">
    <source>
        <dbReference type="Proteomes" id="UP000176598"/>
    </source>
</evidence>
<evidence type="ECO:0000256" key="2">
    <source>
        <dbReference type="ARBA" id="ARBA00022741"/>
    </source>
</evidence>
<dbReference type="Pfam" id="PF05157">
    <property type="entry name" value="MshEN"/>
    <property type="match status" value="1"/>
</dbReference>
<proteinExistence type="inferred from homology"/>
<dbReference type="InterPro" id="IPR037257">
    <property type="entry name" value="T2SS_E_N_sf"/>
</dbReference>
<dbReference type="InterPro" id="IPR001482">
    <property type="entry name" value="T2SS/T4SS_dom"/>
</dbReference>
<dbReference type="PANTHER" id="PTHR30258:SF3">
    <property type="entry name" value="SLL1921 PROTEIN"/>
    <property type="match status" value="1"/>
</dbReference>
<dbReference type="EMBL" id="MGEG01000038">
    <property type="protein sequence ID" value="OGL78302.1"/>
    <property type="molecule type" value="Genomic_DNA"/>
</dbReference>
<evidence type="ECO:0000259" key="4">
    <source>
        <dbReference type="PROSITE" id="PS00662"/>
    </source>
</evidence>
<protein>
    <recommendedName>
        <fullName evidence="4">Bacterial type II secretion system protein E domain-containing protein</fullName>
    </recommendedName>
</protein>
<name>A0A1F7UJ60_9BACT</name>
<dbReference type="FunFam" id="3.40.50.300:FF:000398">
    <property type="entry name" value="Type IV pilus assembly ATPase PilB"/>
    <property type="match status" value="1"/>
</dbReference>
<dbReference type="GO" id="GO:0005524">
    <property type="term" value="F:ATP binding"/>
    <property type="evidence" value="ECO:0007669"/>
    <property type="project" value="UniProtKB-KW"/>
</dbReference>
<evidence type="ECO:0000256" key="3">
    <source>
        <dbReference type="ARBA" id="ARBA00022840"/>
    </source>
</evidence>
<dbReference type="SUPFAM" id="SSF52540">
    <property type="entry name" value="P-loop containing nucleoside triphosphate hydrolases"/>
    <property type="match status" value="1"/>
</dbReference>
<gene>
    <name evidence="5" type="ORF">A3F28_00325</name>
</gene>
<evidence type="ECO:0000313" key="5">
    <source>
        <dbReference type="EMBL" id="OGL78302.1"/>
    </source>
</evidence>
<dbReference type="GO" id="GO:0016887">
    <property type="term" value="F:ATP hydrolysis activity"/>
    <property type="evidence" value="ECO:0007669"/>
    <property type="project" value="TreeGrafter"/>
</dbReference>
<feature type="domain" description="Bacterial type II secretion system protein E" evidence="4">
    <location>
        <begin position="371"/>
        <end position="385"/>
    </location>
</feature>
<dbReference type="Gene3D" id="3.30.450.90">
    <property type="match status" value="1"/>
</dbReference>
<dbReference type="SUPFAM" id="SSF160246">
    <property type="entry name" value="EspE N-terminal domain-like"/>
    <property type="match status" value="1"/>
</dbReference>
<accession>A0A1F7UJ60</accession>
<comment type="caution">
    <text evidence="5">The sequence shown here is derived from an EMBL/GenBank/DDBJ whole genome shotgun (WGS) entry which is preliminary data.</text>
</comment>
<dbReference type="InterPro" id="IPR027417">
    <property type="entry name" value="P-loop_NTPase"/>
</dbReference>
<sequence>MPIDVERLKKAIIELGLASAEQVAAAEKEAERAGISFFEAVVSREILTDEQLGQVEADLLGMSFVNLRKVPVPDAVLSIIPEVAARSRRAIAYARDARGLRVAMNNPEDLEFIRSLRKKVGEPVTAVYATTKDIEEAFSRYRKDIREVFSELIDKQIKAAGEAFRPEDLPITKIVDTLLAYAYENNASDLHIEPQEKKTVVRFRIDGVLHDAAVFPKRLHDLVVSRIKILAKLKTDEHRAAQDGKFRMTRDGVRVDVRVSVAPIVEGEKAVLRLLSEKARAFALPELGFSPSDVAKVTAAIEKPFGMIMATGPTGSGKTTTLYALVKILNERDVNIATIEDPVEYEIEGINQIQVNPDTNLTFADGLKSIVRQDPDIIMVGEIRDPETASIAVNAAMTGHLLLSTLHTNDAATAFPRLLEMKVEPFLIASSTNIVIAQRLVRRICRQCIESYETPISEVEKSVPKAMIEKLVGPGKKTLRLFRGQGCDACGHSGRMGRVGVYEIIEMTDTLREMVMRRADAGEIRRQAISDGMTTMFEDGLAKVFEGMTTFEEVIRETKV</sequence>
<keyword evidence="2" id="KW-0547">Nucleotide-binding</keyword>
<dbReference type="CDD" id="cd01129">
    <property type="entry name" value="PulE-GspE-like"/>
    <property type="match status" value="1"/>
</dbReference>
<reference evidence="5 6" key="1">
    <citation type="journal article" date="2016" name="Nat. Commun.">
        <title>Thousands of microbial genomes shed light on interconnected biogeochemical processes in an aquifer system.</title>
        <authorList>
            <person name="Anantharaman K."/>
            <person name="Brown C.T."/>
            <person name="Hug L.A."/>
            <person name="Sharon I."/>
            <person name="Castelle C.J."/>
            <person name="Probst A.J."/>
            <person name="Thomas B.C."/>
            <person name="Singh A."/>
            <person name="Wilkins M.J."/>
            <person name="Karaoz U."/>
            <person name="Brodie E.L."/>
            <person name="Williams K.H."/>
            <person name="Hubbard S.S."/>
            <person name="Banfield J.F."/>
        </authorList>
    </citation>
    <scope>NUCLEOTIDE SEQUENCE [LARGE SCALE GENOMIC DNA]</scope>
</reference>
<dbReference type="AlphaFoldDB" id="A0A1F7UJ60"/>
<evidence type="ECO:0000256" key="1">
    <source>
        <dbReference type="ARBA" id="ARBA00006611"/>
    </source>
</evidence>
<dbReference type="PANTHER" id="PTHR30258">
    <property type="entry name" value="TYPE II SECRETION SYSTEM PROTEIN GSPE-RELATED"/>
    <property type="match status" value="1"/>
</dbReference>
<dbReference type="Proteomes" id="UP000176598">
    <property type="component" value="Unassembled WGS sequence"/>
</dbReference>
<dbReference type="Gene3D" id="3.30.300.160">
    <property type="entry name" value="Type II secretion system, protein E, N-terminal domain"/>
    <property type="match status" value="1"/>
</dbReference>
<organism evidence="5 6">
    <name type="scientific">Candidatus Uhrbacteria bacterium RIFCSPHIGHO2_12_FULL_57_11</name>
    <dbReference type="NCBI Taxonomy" id="1802398"/>
    <lineage>
        <taxon>Bacteria</taxon>
        <taxon>Candidatus Uhriibacteriota</taxon>
    </lineage>
</organism>
<dbReference type="Gene3D" id="3.40.50.300">
    <property type="entry name" value="P-loop containing nucleotide triphosphate hydrolases"/>
    <property type="match status" value="1"/>
</dbReference>
<dbReference type="InterPro" id="IPR007831">
    <property type="entry name" value="T2SS_GspE_N"/>
</dbReference>
<dbReference type="GO" id="GO:0005886">
    <property type="term" value="C:plasma membrane"/>
    <property type="evidence" value="ECO:0007669"/>
    <property type="project" value="TreeGrafter"/>
</dbReference>
<dbReference type="Pfam" id="PF00437">
    <property type="entry name" value="T2SSE"/>
    <property type="match status" value="1"/>
</dbReference>
<dbReference type="PROSITE" id="PS00662">
    <property type="entry name" value="T2SP_E"/>
    <property type="match status" value="1"/>
</dbReference>
<comment type="similarity">
    <text evidence="1">Belongs to the GSP E family.</text>
</comment>